<feature type="compositionally biased region" description="Polar residues" evidence="1">
    <location>
        <begin position="166"/>
        <end position="188"/>
    </location>
</feature>
<feature type="compositionally biased region" description="Polar residues" evidence="1">
    <location>
        <begin position="196"/>
        <end position="210"/>
    </location>
</feature>
<dbReference type="HOGENOM" id="CLU_794683_0_0_1"/>
<evidence type="ECO:0000313" key="3">
    <source>
        <dbReference type="Proteomes" id="UP000027265"/>
    </source>
</evidence>
<dbReference type="InParanoid" id="A0A067QC00"/>
<organism evidence="2 3">
    <name type="scientific">Jaapia argillacea MUCL 33604</name>
    <dbReference type="NCBI Taxonomy" id="933084"/>
    <lineage>
        <taxon>Eukaryota</taxon>
        <taxon>Fungi</taxon>
        <taxon>Dikarya</taxon>
        <taxon>Basidiomycota</taxon>
        <taxon>Agaricomycotina</taxon>
        <taxon>Agaricomycetes</taxon>
        <taxon>Agaricomycetidae</taxon>
        <taxon>Jaapiales</taxon>
        <taxon>Jaapiaceae</taxon>
        <taxon>Jaapia</taxon>
    </lineage>
</organism>
<dbReference type="EMBL" id="KL197713">
    <property type="protein sequence ID" value="KDQ61017.1"/>
    <property type="molecule type" value="Genomic_DNA"/>
</dbReference>
<name>A0A067QC00_9AGAM</name>
<accession>A0A067QC00</accession>
<protein>
    <submittedName>
        <fullName evidence="2">Uncharacterized protein</fullName>
    </submittedName>
</protein>
<gene>
    <name evidence="2" type="ORF">JAAARDRAFT_55741</name>
</gene>
<dbReference type="Proteomes" id="UP000027265">
    <property type="component" value="Unassembled WGS sequence"/>
</dbReference>
<keyword evidence="3" id="KW-1185">Reference proteome</keyword>
<reference evidence="3" key="1">
    <citation type="journal article" date="2014" name="Proc. Natl. Acad. Sci. U.S.A.">
        <title>Extensive sampling of basidiomycete genomes demonstrates inadequacy of the white-rot/brown-rot paradigm for wood decay fungi.</title>
        <authorList>
            <person name="Riley R."/>
            <person name="Salamov A.A."/>
            <person name="Brown D.W."/>
            <person name="Nagy L.G."/>
            <person name="Floudas D."/>
            <person name="Held B.W."/>
            <person name="Levasseur A."/>
            <person name="Lombard V."/>
            <person name="Morin E."/>
            <person name="Otillar R."/>
            <person name="Lindquist E.A."/>
            <person name="Sun H."/>
            <person name="LaButti K.M."/>
            <person name="Schmutz J."/>
            <person name="Jabbour D."/>
            <person name="Luo H."/>
            <person name="Baker S.E."/>
            <person name="Pisabarro A.G."/>
            <person name="Walton J.D."/>
            <person name="Blanchette R.A."/>
            <person name="Henrissat B."/>
            <person name="Martin F."/>
            <person name="Cullen D."/>
            <person name="Hibbett D.S."/>
            <person name="Grigoriev I.V."/>
        </authorList>
    </citation>
    <scope>NUCLEOTIDE SEQUENCE [LARGE SCALE GENOMIC DNA]</scope>
    <source>
        <strain evidence="3">MUCL 33604</strain>
    </source>
</reference>
<dbReference type="AlphaFoldDB" id="A0A067QC00"/>
<evidence type="ECO:0000313" key="2">
    <source>
        <dbReference type="EMBL" id="KDQ61017.1"/>
    </source>
</evidence>
<sequence length="289" mass="32496">MDRERWNAITATIRELAQIYLQVEFSYDKQTPDEREIFVREALSRAPSLSRYEDEWPLHGYVTRYLPLRSRNPTKKGHHEVEGDESEETDPSNPPLSTRSRNVNISSSFTQLTTSMAGTNVSPSRPVELTSAGSQCPGHSRLSASKPRQASCRGRVFRPEDIIDLTTPTRPQIRSQANSSSRPCQSQDQVRRPATALSTPSQGASGSQKPSHALPCTLRQCLKDMDVDSDRITPLFEQIGIRCKQDLKEFARWPASVKVNLLASFLFQEEVLAFEHGKLVKGLDRLGKM</sequence>
<evidence type="ECO:0000256" key="1">
    <source>
        <dbReference type="SAM" id="MobiDB-lite"/>
    </source>
</evidence>
<feature type="compositionally biased region" description="Polar residues" evidence="1">
    <location>
        <begin position="95"/>
        <end position="123"/>
    </location>
</feature>
<proteinExistence type="predicted"/>
<feature type="region of interest" description="Disordered" evidence="1">
    <location>
        <begin position="69"/>
        <end position="212"/>
    </location>
</feature>